<dbReference type="InterPro" id="IPR002110">
    <property type="entry name" value="Ankyrin_rpt"/>
</dbReference>
<reference evidence="1 2" key="1">
    <citation type="submission" date="2023-09" db="EMBL/GenBank/DDBJ databases">
        <title>Pangenome analysis of Batrachochytrium dendrobatidis and related Chytrids.</title>
        <authorList>
            <person name="Yacoub M.N."/>
            <person name="Stajich J.E."/>
            <person name="James T.Y."/>
        </authorList>
    </citation>
    <scope>NUCLEOTIDE SEQUENCE [LARGE SCALE GENOMIC DNA]</scope>
    <source>
        <strain evidence="1 2">JEL0888</strain>
    </source>
</reference>
<protein>
    <recommendedName>
        <fullName evidence="3">Ankyrin repeat protein</fullName>
    </recommendedName>
</protein>
<organism evidence="1 2">
    <name type="scientific">Polyrhizophydium stewartii</name>
    <dbReference type="NCBI Taxonomy" id="2732419"/>
    <lineage>
        <taxon>Eukaryota</taxon>
        <taxon>Fungi</taxon>
        <taxon>Fungi incertae sedis</taxon>
        <taxon>Chytridiomycota</taxon>
        <taxon>Chytridiomycota incertae sedis</taxon>
        <taxon>Chytridiomycetes</taxon>
        <taxon>Rhizophydiales</taxon>
        <taxon>Rhizophydiales incertae sedis</taxon>
        <taxon>Polyrhizophydium</taxon>
    </lineage>
</organism>
<gene>
    <name evidence="1" type="ORF">HK105_206776</name>
</gene>
<name>A0ABR4N2N7_9FUNG</name>
<dbReference type="Gene3D" id="1.25.40.20">
    <property type="entry name" value="Ankyrin repeat-containing domain"/>
    <property type="match status" value="1"/>
</dbReference>
<evidence type="ECO:0008006" key="3">
    <source>
        <dbReference type="Google" id="ProtNLM"/>
    </source>
</evidence>
<proteinExistence type="predicted"/>
<dbReference type="EMBL" id="JADGIZ020000042">
    <property type="protein sequence ID" value="KAL2913760.1"/>
    <property type="molecule type" value="Genomic_DNA"/>
</dbReference>
<dbReference type="PANTHER" id="PTHR46586:SF3">
    <property type="entry name" value="ANKYRIN REPEAT-CONTAINING PROTEIN"/>
    <property type="match status" value="1"/>
</dbReference>
<dbReference type="InterPro" id="IPR052050">
    <property type="entry name" value="SecEffector_AnkRepeat"/>
</dbReference>
<evidence type="ECO:0000313" key="1">
    <source>
        <dbReference type="EMBL" id="KAL2913760.1"/>
    </source>
</evidence>
<dbReference type="SUPFAM" id="SSF48403">
    <property type="entry name" value="Ankyrin repeat"/>
    <property type="match status" value="1"/>
</dbReference>
<comment type="caution">
    <text evidence="1">The sequence shown here is derived from an EMBL/GenBank/DDBJ whole genome shotgun (WGS) entry which is preliminary data.</text>
</comment>
<keyword evidence="2" id="KW-1185">Reference proteome</keyword>
<evidence type="ECO:0000313" key="2">
    <source>
        <dbReference type="Proteomes" id="UP001527925"/>
    </source>
</evidence>
<dbReference type="Proteomes" id="UP001527925">
    <property type="component" value="Unassembled WGS sequence"/>
</dbReference>
<dbReference type="PANTHER" id="PTHR46586">
    <property type="entry name" value="ANKYRIN REPEAT-CONTAINING PROTEIN"/>
    <property type="match status" value="1"/>
</dbReference>
<accession>A0ABR4N2N7</accession>
<sequence length="269" mass="30208">MVVAAASPLTRLRLGALLRAELFSLPPGERDLLWSEVLESDWQGDLAQLPPIVPTSRCFFAIRTRHMLERVRAAGLCDHTMLQRAAVRNRWADVLDCSNADHAAYFAIVDDAVWLLEDLIEARDIFKPTHSHVELAAEHGCFATVKLLYRHVPGERWSFVVMDEAAASGNLELVRWLHTHRQARCTTRAIDTAAANGHLQVTRWLATHRPEGCTVRAVIGAAVNGHHQVLCFLHQRFPQAFVCLPAHRFRTATDLNCLRVATKPARRAI</sequence>
<dbReference type="Pfam" id="PF13637">
    <property type="entry name" value="Ank_4"/>
    <property type="match status" value="1"/>
</dbReference>
<dbReference type="InterPro" id="IPR036770">
    <property type="entry name" value="Ankyrin_rpt-contain_sf"/>
</dbReference>